<dbReference type="GO" id="GO:0008982">
    <property type="term" value="F:protein-N(PI)-phosphohistidine-sugar phosphotransferase activity"/>
    <property type="evidence" value="ECO:0007669"/>
    <property type="project" value="InterPro"/>
</dbReference>
<dbReference type="SUPFAM" id="SSF52794">
    <property type="entry name" value="PTS system IIB component-like"/>
    <property type="match status" value="1"/>
</dbReference>
<sequence length="651" mass="76080">MIDLIRRQIELLKLLSRQREYKPASFFSKLLKVSTKTIYSDITYLQSEAEKYSIDLIRVPRIGIRLEGTKENIRQMIREIREEEFNYEVKYSPEYRRLWIMQKVLVDCEKITLESVSQEFMVSKTSLYQDIAEINKLIQDGNEDMVKLEVGEQGFFMKEKEIRIQNALRNFLLAGQKEGTFTEFIGQLNQLFAQKIVEAISNLVLDDYSELTDTLSEYYLESLLVTLIIQASRLECGFHIEKEGTISYNNIQYMETYVVANSMAEWLKKQLHLHYNTDDIEYLCRQLFAHRVTSHTKKTDPDYGETVRIVIQKMSEIQGIDLTQDSRLYDALLQHLPPMILRLKKNIHVVNPILETIKEEYPELFTTIWYALAEIESRYNVILTEDEVSFILLHFQLALDKFEDVGNIIVVCTYGVSSSQLILRRVKQILPAKDNIVVMNLKRLQETDLKNVDLIISPIDLEETEVPYVKVNPLLTKEDYTKILDAYTRQVLLPGNNSDNKEKYVIHVPILKQYLDPDFIFLKQDVRDKQECLDCMIDILEKKQLVYDGFRDSVYQREKMGSTCVDTGAALPHADPKTVKEAKIIFFTLQTPIDWSGINVSLIIMTAFPDKDMDQIRGVINELYQLISKKEYVDAFVQFETKEQILDVFHQ</sequence>
<dbReference type="Gene3D" id="3.40.50.2300">
    <property type="match status" value="1"/>
</dbReference>
<feature type="domain" description="PTS EIIB type-2" evidence="6">
    <location>
        <begin position="406"/>
        <end position="495"/>
    </location>
</feature>
<dbReference type="Gene3D" id="1.10.10.10">
    <property type="entry name" value="Winged helix-like DNA-binding domain superfamily/Winged helix DNA-binding domain"/>
    <property type="match status" value="1"/>
</dbReference>
<keyword evidence="2" id="KW-0677">Repeat</keyword>
<dbReference type="PROSITE" id="PS51372">
    <property type="entry name" value="PRD_2"/>
    <property type="match status" value="2"/>
</dbReference>
<dbReference type="InterPro" id="IPR002178">
    <property type="entry name" value="PTS_EIIA_type-2_dom"/>
</dbReference>
<feature type="domain" description="PRD" evidence="7">
    <location>
        <begin position="298"/>
        <end position="405"/>
    </location>
</feature>
<evidence type="ECO:0000313" key="9">
    <source>
        <dbReference type="Proteomes" id="UP000613208"/>
    </source>
</evidence>
<dbReference type="PROSITE" id="PS51099">
    <property type="entry name" value="PTS_EIIB_TYPE_2"/>
    <property type="match status" value="1"/>
</dbReference>
<dbReference type="InterPro" id="IPR011608">
    <property type="entry name" value="PRD"/>
</dbReference>
<gene>
    <name evidence="8" type="ORF">ANBU17_06360</name>
</gene>
<dbReference type="SUPFAM" id="SSF63520">
    <property type="entry name" value="PTS-regulatory domain, PRD"/>
    <property type="match status" value="2"/>
</dbReference>
<dbReference type="CDD" id="cd05568">
    <property type="entry name" value="PTS_IIB_bgl_like"/>
    <property type="match status" value="1"/>
</dbReference>
<dbReference type="PANTHER" id="PTHR30185:SF18">
    <property type="entry name" value="TRANSCRIPTIONAL REGULATOR MTLR"/>
    <property type="match status" value="1"/>
</dbReference>
<evidence type="ECO:0000259" key="6">
    <source>
        <dbReference type="PROSITE" id="PS51099"/>
    </source>
</evidence>
<dbReference type="Gene3D" id="3.40.930.10">
    <property type="entry name" value="Mannitol-specific EII, Chain A"/>
    <property type="match status" value="1"/>
</dbReference>
<keyword evidence="1" id="KW-0808">Transferase</keyword>
<feature type="domain" description="PRD" evidence="7">
    <location>
        <begin position="188"/>
        <end position="297"/>
    </location>
</feature>
<evidence type="ECO:0000259" key="7">
    <source>
        <dbReference type="PROSITE" id="PS51372"/>
    </source>
</evidence>
<keyword evidence="4" id="KW-0804">Transcription</keyword>
<dbReference type="InterPro" id="IPR013011">
    <property type="entry name" value="PTS_EIIB_2"/>
</dbReference>
<dbReference type="Proteomes" id="UP000613208">
    <property type="component" value="Unassembled WGS sequence"/>
</dbReference>
<protein>
    <submittedName>
        <fullName evidence="8">Transcriptional antiterminator</fullName>
    </submittedName>
</protein>
<dbReference type="InterPro" id="IPR050661">
    <property type="entry name" value="BglG_antiterminators"/>
</dbReference>
<keyword evidence="9" id="KW-1185">Reference proteome</keyword>
<evidence type="ECO:0000256" key="3">
    <source>
        <dbReference type="ARBA" id="ARBA00023015"/>
    </source>
</evidence>
<dbReference type="CDD" id="cd00211">
    <property type="entry name" value="PTS_IIA_fru"/>
    <property type="match status" value="1"/>
</dbReference>
<dbReference type="InterPro" id="IPR036634">
    <property type="entry name" value="PRD_sf"/>
</dbReference>
<dbReference type="PROSITE" id="PS51094">
    <property type="entry name" value="PTS_EIIA_TYPE_2"/>
    <property type="match status" value="1"/>
</dbReference>
<dbReference type="AlphaFoldDB" id="A0A916Q4K1"/>
<evidence type="ECO:0000256" key="4">
    <source>
        <dbReference type="ARBA" id="ARBA00023163"/>
    </source>
</evidence>
<organism evidence="8 9">
    <name type="scientific">Anaerostipes butyraticus</name>
    <dbReference type="NCBI Taxonomy" id="645466"/>
    <lineage>
        <taxon>Bacteria</taxon>
        <taxon>Bacillati</taxon>
        <taxon>Bacillota</taxon>
        <taxon>Clostridia</taxon>
        <taxon>Lachnospirales</taxon>
        <taxon>Lachnospiraceae</taxon>
        <taxon>Anaerostipes</taxon>
    </lineage>
</organism>
<comment type="caution">
    <text evidence="8">The sequence shown here is derived from an EMBL/GenBank/DDBJ whole genome shotgun (WGS) entry which is preliminary data.</text>
</comment>
<accession>A0A916Q4K1</accession>
<dbReference type="RefSeq" id="WP_201310035.1">
    <property type="nucleotide sequence ID" value="NZ_BLYI01000013.1"/>
</dbReference>
<reference evidence="8" key="1">
    <citation type="submission" date="2020-06" db="EMBL/GenBank/DDBJ databases">
        <title>Characterization of fructooligosaccharide metabolism and fructooligosaccharide-degrading enzymes in human commensal butyrate producers.</title>
        <authorList>
            <person name="Tanno H."/>
            <person name="Fujii T."/>
            <person name="Hirano K."/>
            <person name="Maeno S."/>
            <person name="Tonozuka T."/>
            <person name="Sakamoto M."/>
            <person name="Ohkuma M."/>
            <person name="Tochio T."/>
            <person name="Endo A."/>
        </authorList>
    </citation>
    <scope>NUCLEOTIDE SEQUENCE</scope>
    <source>
        <strain evidence="8">JCM 17466</strain>
    </source>
</reference>
<dbReference type="SUPFAM" id="SSF55804">
    <property type="entry name" value="Phoshotransferase/anion transport protein"/>
    <property type="match status" value="1"/>
</dbReference>
<dbReference type="GO" id="GO:0009401">
    <property type="term" value="P:phosphoenolpyruvate-dependent sugar phosphotransferase system"/>
    <property type="evidence" value="ECO:0007669"/>
    <property type="project" value="InterPro"/>
</dbReference>
<dbReference type="Pfam" id="PF00874">
    <property type="entry name" value="PRD"/>
    <property type="match status" value="1"/>
</dbReference>
<dbReference type="InterPro" id="IPR036095">
    <property type="entry name" value="PTS_EIIB-like_sf"/>
</dbReference>
<evidence type="ECO:0000259" key="5">
    <source>
        <dbReference type="PROSITE" id="PS51094"/>
    </source>
</evidence>
<dbReference type="Gene3D" id="1.10.1790.10">
    <property type="entry name" value="PRD domain"/>
    <property type="match status" value="1"/>
</dbReference>
<dbReference type="InterPro" id="IPR036388">
    <property type="entry name" value="WH-like_DNA-bd_sf"/>
</dbReference>
<evidence type="ECO:0000313" key="8">
    <source>
        <dbReference type="EMBL" id="GFO84289.1"/>
    </source>
</evidence>
<dbReference type="InterPro" id="IPR016152">
    <property type="entry name" value="PTrfase/Anion_transptr"/>
</dbReference>
<feature type="domain" description="PTS EIIA type-2" evidence="5">
    <location>
        <begin position="513"/>
        <end position="651"/>
    </location>
</feature>
<name>A0A916Q4K1_9FIRM</name>
<dbReference type="GO" id="GO:0006355">
    <property type="term" value="P:regulation of DNA-templated transcription"/>
    <property type="evidence" value="ECO:0007669"/>
    <property type="project" value="InterPro"/>
</dbReference>
<dbReference type="EMBL" id="BLYI01000013">
    <property type="protein sequence ID" value="GFO84289.1"/>
    <property type="molecule type" value="Genomic_DNA"/>
</dbReference>
<evidence type="ECO:0000256" key="2">
    <source>
        <dbReference type="ARBA" id="ARBA00022737"/>
    </source>
</evidence>
<keyword evidence="3" id="KW-0805">Transcription regulation</keyword>
<proteinExistence type="predicted"/>
<dbReference type="PANTHER" id="PTHR30185">
    <property type="entry name" value="CRYPTIC BETA-GLUCOSIDE BGL OPERON ANTITERMINATOR"/>
    <property type="match status" value="1"/>
</dbReference>
<evidence type="ECO:0000256" key="1">
    <source>
        <dbReference type="ARBA" id="ARBA00022679"/>
    </source>
</evidence>
<dbReference type="Pfam" id="PF00359">
    <property type="entry name" value="PTS_EIIA_2"/>
    <property type="match status" value="1"/>
</dbReference>